<keyword evidence="5" id="KW-0472">Membrane</keyword>
<evidence type="ECO:0000256" key="1">
    <source>
        <dbReference type="ARBA" id="ARBA00004533"/>
    </source>
</evidence>
<dbReference type="RefSeq" id="WP_169641966.1">
    <property type="nucleotide sequence ID" value="NZ_CP048788.1"/>
</dbReference>
<dbReference type="KEGG" id="rpon:G3256_16990"/>
<keyword evidence="2" id="KW-1003">Cell membrane</keyword>
<reference evidence="7 8" key="1">
    <citation type="submission" date="2020-02" db="EMBL/GenBank/DDBJ databases">
        <title>Genome sequence of Roseobacter ponti.</title>
        <authorList>
            <person name="Hollensteiner J."/>
            <person name="Schneider D."/>
            <person name="Poehlein A."/>
            <person name="Daniel R."/>
        </authorList>
    </citation>
    <scope>NUCLEOTIDE SEQUENCE [LARGE SCALE GENOMIC DNA]</scope>
    <source>
        <strain evidence="7 8">DSM 106830</strain>
    </source>
</reference>
<comment type="subcellular location">
    <subcellularLocation>
        <location evidence="1">Cell inner membrane</location>
    </subcellularLocation>
</comment>
<keyword evidence="6 7" id="KW-0012">Acyltransferase</keyword>
<dbReference type="Pfam" id="PF03279">
    <property type="entry name" value="Lip_A_acyltrans"/>
    <property type="match status" value="1"/>
</dbReference>
<keyword evidence="4 7" id="KW-0808">Transferase</keyword>
<evidence type="ECO:0000256" key="4">
    <source>
        <dbReference type="ARBA" id="ARBA00022679"/>
    </source>
</evidence>
<evidence type="ECO:0000256" key="5">
    <source>
        <dbReference type="ARBA" id="ARBA00023136"/>
    </source>
</evidence>
<dbReference type="GO" id="GO:0016746">
    <property type="term" value="F:acyltransferase activity"/>
    <property type="evidence" value="ECO:0007669"/>
    <property type="project" value="UniProtKB-KW"/>
</dbReference>
<dbReference type="EMBL" id="CP048788">
    <property type="protein sequence ID" value="QJF52747.1"/>
    <property type="molecule type" value="Genomic_DNA"/>
</dbReference>
<evidence type="ECO:0000256" key="3">
    <source>
        <dbReference type="ARBA" id="ARBA00022519"/>
    </source>
</evidence>
<dbReference type="PANTHER" id="PTHR30606:SF10">
    <property type="entry name" value="PHOSPHATIDYLINOSITOL MANNOSIDE ACYLTRANSFERASE"/>
    <property type="match status" value="1"/>
</dbReference>
<dbReference type="GO" id="GO:0005886">
    <property type="term" value="C:plasma membrane"/>
    <property type="evidence" value="ECO:0007669"/>
    <property type="project" value="UniProtKB-SubCell"/>
</dbReference>
<evidence type="ECO:0000256" key="6">
    <source>
        <dbReference type="ARBA" id="ARBA00023315"/>
    </source>
</evidence>
<name>A0A858SXG5_9RHOB</name>
<protein>
    <submittedName>
        <fullName evidence="7">Lysophospholipid acyltransferase family protein</fullName>
    </submittedName>
</protein>
<dbReference type="InterPro" id="IPR004960">
    <property type="entry name" value="LipA_acyltrans"/>
</dbReference>
<gene>
    <name evidence="7" type="ORF">G3256_16990</name>
</gene>
<evidence type="ECO:0000313" key="7">
    <source>
        <dbReference type="EMBL" id="QJF52747.1"/>
    </source>
</evidence>
<sequence>MAASTPGKSPAKQEEPAALSLRDRLISGLLIGLIRLLGVLPYRIRVPMMGRIVSHIVGPVIGYRRRVRENLTMIFPEMPAAEKNRLARAVPDQIGRTLAELFSPEDLKATAAATPVTGAGVAALDAAREAGRPVIIVSGHIGNYDIARSILIRRGHKVGGLYRSMNYKGFNDFYVSRISQVGTPLFLRGRRGMGEMVKFLKEGNAIALLIDQHMGAGAPLKFFGHTAYTALSAAELALRYDALVVPCYGIRQPDGMSFEMVIEEPVPHGTPEEMTQALNDSLEAQVRAHMEQWLWVHRRWKEQEVDAP</sequence>
<dbReference type="GO" id="GO:0009247">
    <property type="term" value="P:glycolipid biosynthetic process"/>
    <property type="evidence" value="ECO:0007669"/>
    <property type="project" value="UniProtKB-ARBA"/>
</dbReference>
<proteinExistence type="predicted"/>
<evidence type="ECO:0000313" key="8">
    <source>
        <dbReference type="Proteomes" id="UP000503308"/>
    </source>
</evidence>
<dbReference type="Proteomes" id="UP000503308">
    <property type="component" value="Chromosome"/>
</dbReference>
<dbReference type="CDD" id="cd07984">
    <property type="entry name" value="LPLAT_LABLAT-like"/>
    <property type="match status" value="1"/>
</dbReference>
<organism evidence="7 8">
    <name type="scientific">Roseobacter ponti</name>
    <dbReference type="NCBI Taxonomy" id="1891787"/>
    <lineage>
        <taxon>Bacteria</taxon>
        <taxon>Pseudomonadati</taxon>
        <taxon>Pseudomonadota</taxon>
        <taxon>Alphaproteobacteria</taxon>
        <taxon>Rhodobacterales</taxon>
        <taxon>Roseobacteraceae</taxon>
        <taxon>Roseobacter</taxon>
    </lineage>
</organism>
<keyword evidence="3" id="KW-0997">Cell inner membrane</keyword>
<evidence type="ECO:0000256" key="2">
    <source>
        <dbReference type="ARBA" id="ARBA00022475"/>
    </source>
</evidence>
<dbReference type="PIRSF" id="PIRSF026649">
    <property type="entry name" value="MsbB"/>
    <property type="match status" value="1"/>
</dbReference>
<dbReference type="AlphaFoldDB" id="A0A858SXG5"/>
<accession>A0A858SXG5</accession>
<keyword evidence="8" id="KW-1185">Reference proteome</keyword>
<dbReference type="PANTHER" id="PTHR30606">
    <property type="entry name" value="LIPID A BIOSYNTHESIS LAUROYL ACYLTRANSFERASE"/>
    <property type="match status" value="1"/>
</dbReference>